<evidence type="ECO:0000313" key="1">
    <source>
        <dbReference type="EMBL" id="CAD8521485.1"/>
    </source>
</evidence>
<sequence>MRAASRVTPACTTAALASVSSTATTATRVSVAMAASAGDLEMIPGVRRLAETKRVWLLDQFGVLHDGVTAYPGAVDAARRLHESGARLYVISNSSRRSTNTLQKLAPMGFDPSWFSGVVTSGEVTHQMLASRGKGSTGDGGESDSDDEFWASLGKKCVHFTWSSRGGAIPLDGLDLETVTDPEEADFLLAHGTEAVNGAGTDDEQRAAGCTNTSLEDMREVLERAAARNLPLVVANPDVVTVGGDAGLLPMPGTLARWYAEMTNHGAVRLMGKPDRVIYDRVLEMTGSEASPEEAIAVGDSLEHDVAGANGAGVESVFVCGGIHAEELGMRRVASAAEVGDGSGIAPPDREKVLEAAEEHDCEPDYAVPVFVW</sequence>
<dbReference type="PANTHER" id="PTHR19288">
    <property type="entry name" value="4-NITROPHENYLPHOSPHATASE-RELATED"/>
    <property type="match status" value="1"/>
</dbReference>
<dbReference type="AlphaFoldDB" id="A0A7S0NM37"/>
<accession>A0A7S0NM37</accession>
<dbReference type="Pfam" id="PF13242">
    <property type="entry name" value="Hydrolase_like"/>
    <property type="match status" value="1"/>
</dbReference>
<name>A0A7S0NM37_MICPS</name>
<dbReference type="PANTHER" id="PTHR19288:SF90">
    <property type="entry name" value="OS08G0542600 PROTEIN"/>
    <property type="match status" value="1"/>
</dbReference>
<dbReference type="EMBL" id="HBEQ01011094">
    <property type="protein sequence ID" value="CAD8521485.1"/>
    <property type="molecule type" value="Transcribed_RNA"/>
</dbReference>
<gene>
    <name evidence="1" type="ORF">MCOM1403_LOCUS8915</name>
</gene>
<dbReference type="InterPro" id="IPR006357">
    <property type="entry name" value="HAD-SF_hydro_IIA"/>
</dbReference>
<proteinExistence type="predicted"/>
<dbReference type="GO" id="GO:0009507">
    <property type="term" value="C:chloroplast"/>
    <property type="evidence" value="ECO:0007669"/>
    <property type="project" value="TreeGrafter"/>
</dbReference>
<dbReference type="Pfam" id="PF13344">
    <property type="entry name" value="Hydrolase_6"/>
    <property type="match status" value="1"/>
</dbReference>
<dbReference type="InterPro" id="IPR036412">
    <property type="entry name" value="HAD-like_sf"/>
</dbReference>
<protein>
    <submittedName>
        <fullName evidence="1">Uncharacterized protein</fullName>
    </submittedName>
</protein>
<dbReference type="SUPFAM" id="SSF56784">
    <property type="entry name" value="HAD-like"/>
    <property type="match status" value="1"/>
</dbReference>
<organism evidence="1">
    <name type="scientific">Micromonas pusilla</name>
    <name type="common">Picoplanktonic green alga</name>
    <name type="synonym">Chromulina pusilla</name>
    <dbReference type="NCBI Taxonomy" id="38833"/>
    <lineage>
        <taxon>Eukaryota</taxon>
        <taxon>Viridiplantae</taxon>
        <taxon>Chlorophyta</taxon>
        <taxon>Mamiellophyceae</taxon>
        <taxon>Mamiellales</taxon>
        <taxon>Mamiellaceae</taxon>
        <taxon>Micromonas</taxon>
    </lineage>
</organism>
<dbReference type="InterPro" id="IPR023214">
    <property type="entry name" value="HAD_sf"/>
</dbReference>
<reference evidence="1" key="1">
    <citation type="submission" date="2021-01" db="EMBL/GenBank/DDBJ databases">
        <authorList>
            <person name="Corre E."/>
            <person name="Pelletier E."/>
            <person name="Niang G."/>
            <person name="Scheremetjew M."/>
            <person name="Finn R."/>
            <person name="Kale V."/>
            <person name="Holt S."/>
            <person name="Cochrane G."/>
            <person name="Meng A."/>
            <person name="Brown T."/>
            <person name="Cohen L."/>
        </authorList>
    </citation>
    <scope>NUCLEOTIDE SEQUENCE</scope>
    <source>
        <strain evidence="1">CCMP1723</strain>
    </source>
</reference>
<dbReference type="Gene3D" id="3.40.50.1000">
    <property type="entry name" value="HAD superfamily/HAD-like"/>
    <property type="match status" value="2"/>
</dbReference>
<dbReference type="GO" id="GO:0016791">
    <property type="term" value="F:phosphatase activity"/>
    <property type="evidence" value="ECO:0007669"/>
    <property type="project" value="TreeGrafter"/>
</dbReference>